<dbReference type="AlphaFoldDB" id="A0A9E8HNQ6"/>
<accession>A0A9E8HNQ6</accession>
<dbReference type="KEGG" id="asem:NNL22_05110"/>
<organism evidence="1 2">
    <name type="scientific">Alkalimarinus sediminis</name>
    <dbReference type="NCBI Taxonomy" id="1632866"/>
    <lineage>
        <taxon>Bacteria</taxon>
        <taxon>Pseudomonadati</taxon>
        <taxon>Pseudomonadota</taxon>
        <taxon>Gammaproteobacteria</taxon>
        <taxon>Alteromonadales</taxon>
        <taxon>Alteromonadaceae</taxon>
        <taxon>Alkalimarinus</taxon>
    </lineage>
</organism>
<keyword evidence="2" id="KW-1185">Reference proteome</keyword>
<evidence type="ECO:0000313" key="2">
    <source>
        <dbReference type="Proteomes" id="UP001164472"/>
    </source>
</evidence>
<reference evidence="1" key="1">
    <citation type="submission" date="2022-07" db="EMBL/GenBank/DDBJ databases">
        <title>Alkalimarinus sp. nov., isolated from gut of a Alitta virens.</title>
        <authorList>
            <person name="Yang A.I."/>
            <person name="Shin N.-R."/>
        </authorList>
    </citation>
    <scope>NUCLEOTIDE SEQUENCE</scope>
    <source>
        <strain evidence="1">FA028</strain>
    </source>
</reference>
<name>A0A9E8HNQ6_9ALTE</name>
<dbReference type="InterPro" id="IPR012663">
    <property type="entry name" value="CHP02450_Tryp"/>
</dbReference>
<proteinExistence type="predicted"/>
<gene>
    <name evidence="1" type="ORF">NNL22_05110</name>
</gene>
<dbReference type="Pfam" id="PF09493">
    <property type="entry name" value="DUF2389"/>
    <property type="match status" value="1"/>
</dbReference>
<dbReference type="RefSeq" id="WP_251812259.1">
    <property type="nucleotide sequence ID" value="NZ_CP101527.1"/>
</dbReference>
<dbReference type="Proteomes" id="UP001164472">
    <property type="component" value="Chromosome"/>
</dbReference>
<protein>
    <submittedName>
        <fullName evidence="1">TIGR02450 family Trp-rich protein</fullName>
    </submittedName>
</protein>
<sequence length="71" mass="8520">MNRLSPKALLHSKWTKTRVTNKEKHFVVVVVKFDEEQRVIECVIEAVINQNQYSIDWHELKNSDIWKIGWI</sequence>
<dbReference type="NCBIfam" id="TIGR02450">
    <property type="entry name" value="TIGR02450 family Trp-rich protein"/>
    <property type="match status" value="1"/>
</dbReference>
<dbReference type="EMBL" id="CP101527">
    <property type="protein sequence ID" value="UZW75963.1"/>
    <property type="molecule type" value="Genomic_DNA"/>
</dbReference>
<evidence type="ECO:0000313" key="1">
    <source>
        <dbReference type="EMBL" id="UZW75963.1"/>
    </source>
</evidence>